<evidence type="ECO:0000259" key="1">
    <source>
        <dbReference type="Pfam" id="PF13274"/>
    </source>
</evidence>
<dbReference type="OrthoDB" id="9799173at2"/>
<dbReference type="AlphaFoldDB" id="A0A1S1V4H3"/>
<evidence type="ECO:0000313" key="3">
    <source>
        <dbReference type="Proteomes" id="UP000180254"/>
    </source>
</evidence>
<comment type="caution">
    <text evidence="2">The sequence shown here is derived from an EMBL/GenBank/DDBJ whole genome shotgun (WGS) entry which is preliminary data.</text>
</comment>
<gene>
    <name evidence="2" type="ORF">EUAN_22140</name>
</gene>
<protein>
    <recommendedName>
        <fullName evidence="1">Antitoxin SocA-like Panacea domain-containing protein</fullName>
    </recommendedName>
</protein>
<dbReference type="RefSeq" id="WP_084655909.1">
    <property type="nucleotide sequence ID" value="NZ_MKIE01000014.1"/>
</dbReference>
<evidence type="ECO:0000313" key="2">
    <source>
        <dbReference type="EMBL" id="OHW61364.1"/>
    </source>
</evidence>
<sequence length="177" mass="20825">MEFSVTNTYPALDVARYIINRSIDLGSPVSNLKLQKIMYYVQAASIIKRETRIFNENIVAWRYGPVVERVYQEFKNYVDSDIDNKIETLSFLKVEEGSIVLAKEKYNPYEIIRLEDRQLIDEVIKGHLENSALELVKRTHEESPWKVTNQNDVIKECSIRDYFSGENKEDRIYGRYS</sequence>
<dbReference type="Pfam" id="PF13274">
    <property type="entry name" value="SocA_Panacea"/>
    <property type="match status" value="1"/>
</dbReference>
<proteinExistence type="predicted"/>
<reference evidence="2 3" key="1">
    <citation type="submission" date="2016-09" db="EMBL/GenBank/DDBJ databases">
        <title>Genome sequence of Eubacterium angustum.</title>
        <authorList>
            <person name="Poehlein A."/>
            <person name="Daniel R."/>
        </authorList>
    </citation>
    <scope>NUCLEOTIDE SEQUENCE [LARGE SCALE GENOMIC DNA]</scope>
    <source>
        <strain evidence="2 3">DSM 1989</strain>
    </source>
</reference>
<dbReference type="InterPro" id="IPR025272">
    <property type="entry name" value="SocA_Panacea"/>
</dbReference>
<dbReference type="Proteomes" id="UP000180254">
    <property type="component" value="Unassembled WGS sequence"/>
</dbReference>
<dbReference type="EMBL" id="MKIE01000014">
    <property type="protein sequence ID" value="OHW61364.1"/>
    <property type="molecule type" value="Genomic_DNA"/>
</dbReference>
<organism evidence="2 3">
    <name type="scientific">Andreesenia angusta</name>
    <dbReference type="NCBI Taxonomy" id="39480"/>
    <lineage>
        <taxon>Bacteria</taxon>
        <taxon>Bacillati</taxon>
        <taxon>Bacillota</taxon>
        <taxon>Tissierellia</taxon>
        <taxon>Tissierellales</taxon>
        <taxon>Gottschalkiaceae</taxon>
        <taxon>Andreesenia</taxon>
    </lineage>
</organism>
<keyword evidence="3" id="KW-1185">Reference proteome</keyword>
<name>A0A1S1V4H3_9FIRM</name>
<accession>A0A1S1V4H3</accession>
<feature type="domain" description="Antitoxin SocA-like Panacea" evidence="1">
    <location>
        <begin position="34"/>
        <end position="146"/>
    </location>
</feature>